<organism evidence="1 2">
    <name type="scientific">Xylaria curta</name>
    <dbReference type="NCBI Taxonomy" id="42375"/>
    <lineage>
        <taxon>Eukaryota</taxon>
        <taxon>Fungi</taxon>
        <taxon>Dikarya</taxon>
        <taxon>Ascomycota</taxon>
        <taxon>Pezizomycotina</taxon>
        <taxon>Sordariomycetes</taxon>
        <taxon>Xylariomycetidae</taxon>
        <taxon>Xylariales</taxon>
        <taxon>Xylariaceae</taxon>
        <taxon>Xylaria</taxon>
    </lineage>
</organism>
<gene>
    <name evidence="1" type="ORF">NUW58_g5606</name>
</gene>
<dbReference type="EMBL" id="JAPDGR010001126">
    <property type="protein sequence ID" value="KAJ2985305.1"/>
    <property type="molecule type" value="Genomic_DNA"/>
</dbReference>
<sequence>MALVYIRNLVRSTNRSSTDVLIAGAGPSGLALAQALRKQGISYEIFERDRSERERRPGWVIGLHHMLDDLKASIPDDLPPVSSLSNLLPLTKYFPEAVYYDPEKPNQPKIGVRGDESEWVIRAARHRVVSWLETHISVQYNKQATKIEETEKKVKLFFQDGTSAEGDILVGAEGARSVTRRHILKGKDPVKTPPVGFINGSCTLEGEELEEQLRLGHSLYIVDMNSANGSPMILLITLIEMHPNSNSGKAGFGLVWPDDGATKEDFWVYTADAQELYDFVVEKTKCLPAKYLTTIKRTDAQKCVPVLKLNTLLMDSMPTGRITLLGDAAHAMTPFRGEGGFHAISDALNLARAIGKINKDDVDNIKEIFGPYQVEMLERGKRAAKLSEETFSKKREVGGSEFYIAWGRPMEPLPDEHIE</sequence>
<comment type="caution">
    <text evidence="1">The sequence shown here is derived from an EMBL/GenBank/DDBJ whole genome shotgun (WGS) entry which is preliminary data.</text>
</comment>
<reference evidence="1" key="1">
    <citation type="submission" date="2022-10" db="EMBL/GenBank/DDBJ databases">
        <title>Genome Sequence of Xylaria curta.</title>
        <authorList>
            <person name="Buettner E."/>
        </authorList>
    </citation>
    <scope>NUCLEOTIDE SEQUENCE</scope>
    <source>
        <strain evidence="1">Babe10</strain>
    </source>
</reference>
<evidence type="ECO:0000313" key="1">
    <source>
        <dbReference type="EMBL" id="KAJ2985305.1"/>
    </source>
</evidence>
<name>A0ACC1P3U2_9PEZI</name>
<keyword evidence="2" id="KW-1185">Reference proteome</keyword>
<accession>A0ACC1P3U2</accession>
<evidence type="ECO:0000313" key="2">
    <source>
        <dbReference type="Proteomes" id="UP001143856"/>
    </source>
</evidence>
<proteinExistence type="predicted"/>
<dbReference type="Proteomes" id="UP001143856">
    <property type="component" value="Unassembled WGS sequence"/>
</dbReference>
<protein>
    <submittedName>
        <fullName evidence="1">Uncharacterized protein</fullName>
    </submittedName>
</protein>